<dbReference type="CDD" id="cd16917">
    <property type="entry name" value="HATPase_UhpB-NarQ-NarX-like"/>
    <property type="match status" value="1"/>
</dbReference>
<evidence type="ECO:0000256" key="6">
    <source>
        <dbReference type="ARBA" id="ARBA00022777"/>
    </source>
</evidence>
<keyword evidence="10" id="KW-0812">Transmembrane</keyword>
<keyword evidence="8" id="KW-0902">Two-component regulatory system</keyword>
<dbReference type="InterPro" id="IPR036890">
    <property type="entry name" value="HATPase_C_sf"/>
</dbReference>
<dbReference type="GO" id="GO:0016020">
    <property type="term" value="C:membrane"/>
    <property type="evidence" value="ECO:0007669"/>
    <property type="project" value="InterPro"/>
</dbReference>
<evidence type="ECO:0000256" key="4">
    <source>
        <dbReference type="ARBA" id="ARBA00022679"/>
    </source>
</evidence>
<evidence type="ECO:0000313" key="13">
    <source>
        <dbReference type="EMBL" id="WTW63877.1"/>
    </source>
</evidence>
<dbReference type="EC" id="2.7.13.3" evidence="2"/>
<dbReference type="EMBL" id="CP108318">
    <property type="protein sequence ID" value="WTW63877.1"/>
    <property type="molecule type" value="Genomic_DNA"/>
</dbReference>
<evidence type="ECO:0000256" key="1">
    <source>
        <dbReference type="ARBA" id="ARBA00000085"/>
    </source>
</evidence>
<keyword evidence="5" id="KW-0547">Nucleotide-binding</keyword>
<gene>
    <name evidence="13" type="ORF">OG549_26345</name>
</gene>
<keyword evidence="10" id="KW-1133">Transmembrane helix</keyword>
<evidence type="ECO:0000256" key="3">
    <source>
        <dbReference type="ARBA" id="ARBA00022553"/>
    </source>
</evidence>
<evidence type="ECO:0000259" key="12">
    <source>
        <dbReference type="Pfam" id="PF07730"/>
    </source>
</evidence>
<dbReference type="Pfam" id="PF07730">
    <property type="entry name" value="HisKA_3"/>
    <property type="match status" value="1"/>
</dbReference>
<dbReference type="PANTHER" id="PTHR24421:SF10">
    <property type="entry name" value="NITRATE_NITRITE SENSOR PROTEIN NARQ"/>
    <property type="match status" value="1"/>
</dbReference>
<dbReference type="GO" id="GO:0046983">
    <property type="term" value="F:protein dimerization activity"/>
    <property type="evidence" value="ECO:0007669"/>
    <property type="project" value="InterPro"/>
</dbReference>
<proteinExistence type="predicted"/>
<feature type="transmembrane region" description="Helical" evidence="10">
    <location>
        <begin position="35"/>
        <end position="56"/>
    </location>
</feature>
<feature type="region of interest" description="Disordered" evidence="9">
    <location>
        <begin position="246"/>
        <end position="321"/>
    </location>
</feature>
<keyword evidence="7" id="KW-0067">ATP-binding</keyword>
<feature type="domain" description="Signal transduction histidine kinase subgroup 3 dimerisation and phosphoacceptor" evidence="12">
    <location>
        <begin position="88"/>
        <end position="154"/>
    </location>
</feature>
<dbReference type="Gene3D" id="3.30.565.10">
    <property type="entry name" value="Histidine kinase-like ATPase, C-terminal domain"/>
    <property type="match status" value="1"/>
</dbReference>
<dbReference type="InterPro" id="IPR050482">
    <property type="entry name" value="Sensor_HK_TwoCompSys"/>
</dbReference>
<name>A0AAU2V8V9_9ACTN</name>
<keyword evidence="4" id="KW-0808">Transferase</keyword>
<dbReference type="AlphaFoldDB" id="A0AAU2V8V9"/>
<evidence type="ECO:0000256" key="5">
    <source>
        <dbReference type="ARBA" id="ARBA00022741"/>
    </source>
</evidence>
<dbReference type="Gene3D" id="1.20.5.1930">
    <property type="match status" value="1"/>
</dbReference>
<dbReference type="Pfam" id="PF02518">
    <property type="entry name" value="HATPase_c"/>
    <property type="match status" value="1"/>
</dbReference>
<organism evidence="13">
    <name type="scientific">Streptomyces sp. NBC_00003</name>
    <dbReference type="NCBI Taxonomy" id="2903608"/>
    <lineage>
        <taxon>Bacteria</taxon>
        <taxon>Bacillati</taxon>
        <taxon>Actinomycetota</taxon>
        <taxon>Actinomycetes</taxon>
        <taxon>Kitasatosporales</taxon>
        <taxon>Streptomycetaceae</taxon>
        <taxon>Streptomyces</taxon>
    </lineage>
</organism>
<comment type="catalytic activity">
    <reaction evidence="1">
        <text>ATP + protein L-histidine = ADP + protein N-phospho-L-histidine.</text>
        <dbReference type="EC" id="2.7.13.3"/>
    </reaction>
</comment>
<dbReference type="PANTHER" id="PTHR24421">
    <property type="entry name" value="NITRATE/NITRITE SENSOR PROTEIN NARX-RELATED"/>
    <property type="match status" value="1"/>
</dbReference>
<evidence type="ECO:0000256" key="9">
    <source>
        <dbReference type="SAM" id="MobiDB-lite"/>
    </source>
</evidence>
<keyword evidence="3" id="KW-0597">Phosphoprotein</keyword>
<evidence type="ECO:0000259" key="11">
    <source>
        <dbReference type="Pfam" id="PF02518"/>
    </source>
</evidence>
<evidence type="ECO:0000256" key="10">
    <source>
        <dbReference type="SAM" id="Phobius"/>
    </source>
</evidence>
<dbReference type="GO" id="GO:0005524">
    <property type="term" value="F:ATP binding"/>
    <property type="evidence" value="ECO:0007669"/>
    <property type="project" value="UniProtKB-KW"/>
</dbReference>
<dbReference type="GO" id="GO:0000155">
    <property type="term" value="F:phosphorelay sensor kinase activity"/>
    <property type="evidence" value="ECO:0007669"/>
    <property type="project" value="InterPro"/>
</dbReference>
<dbReference type="SUPFAM" id="SSF55874">
    <property type="entry name" value="ATPase domain of HSP90 chaperone/DNA topoisomerase II/histidine kinase"/>
    <property type="match status" value="1"/>
</dbReference>
<feature type="compositionally biased region" description="Basic and acidic residues" evidence="9">
    <location>
        <begin position="256"/>
        <end position="265"/>
    </location>
</feature>
<accession>A0AAU2V8V9</accession>
<keyword evidence="6 13" id="KW-0418">Kinase</keyword>
<protein>
    <recommendedName>
        <fullName evidence="2">histidine kinase</fullName>
        <ecNumber evidence="2">2.7.13.3</ecNumber>
    </recommendedName>
</protein>
<sequence length="353" mass="37548">MYGAASGLRPGCIQGLMWGAAYACEDDRVGESWTIGLVIALVAAVGAAGWLGAVALRARRRHQVAIGERGWLLERERESATRTAVDAERARIAAELHDIVSHNVSVMVVQAGAAREVMATMPEEAAAAMSAVETAGRNTMTELRHLLGLLAPAQDGEDEPYDVDLSPQPSLSRLGPLIDRIAFAGLPVEMRISGEPRPLPTGIDVTAYRIIQEGLTNALKHGDGTKAEVTVRYAEHYLRVEVLNSGPSVLSGSAPTRREPGRDRVSGGTPAPARQVPGRERPSDGAPAQPEPGRGRLSGVAPAREPGREQADGTGRGLLGLRERVAVYGGDLDARRRLGGGYRVRARIPLDRP</sequence>
<evidence type="ECO:0000256" key="7">
    <source>
        <dbReference type="ARBA" id="ARBA00022840"/>
    </source>
</evidence>
<dbReference type="InterPro" id="IPR003594">
    <property type="entry name" value="HATPase_dom"/>
</dbReference>
<evidence type="ECO:0000256" key="2">
    <source>
        <dbReference type="ARBA" id="ARBA00012438"/>
    </source>
</evidence>
<evidence type="ECO:0000256" key="8">
    <source>
        <dbReference type="ARBA" id="ARBA00023012"/>
    </source>
</evidence>
<reference evidence="13" key="1">
    <citation type="submission" date="2022-10" db="EMBL/GenBank/DDBJ databases">
        <title>The complete genomes of actinobacterial strains from the NBC collection.</title>
        <authorList>
            <person name="Joergensen T.S."/>
            <person name="Alvarez Arevalo M."/>
            <person name="Sterndorff E.B."/>
            <person name="Faurdal D."/>
            <person name="Vuksanovic O."/>
            <person name="Mourched A.-S."/>
            <person name="Charusanti P."/>
            <person name="Shaw S."/>
            <person name="Blin K."/>
            <person name="Weber T."/>
        </authorList>
    </citation>
    <scope>NUCLEOTIDE SEQUENCE</scope>
    <source>
        <strain evidence="13">NBC_00003</strain>
    </source>
</reference>
<feature type="domain" description="Histidine kinase/HSP90-like ATPase" evidence="11">
    <location>
        <begin position="206"/>
        <end position="351"/>
    </location>
</feature>
<keyword evidence="10" id="KW-0472">Membrane</keyword>
<dbReference type="InterPro" id="IPR011712">
    <property type="entry name" value="Sig_transdc_His_kin_sub3_dim/P"/>
</dbReference>